<dbReference type="Pfam" id="PF00440">
    <property type="entry name" value="TetR_N"/>
    <property type="match status" value="1"/>
</dbReference>
<dbReference type="SUPFAM" id="SSF46689">
    <property type="entry name" value="Homeodomain-like"/>
    <property type="match status" value="1"/>
</dbReference>
<dbReference type="KEGG" id="suam:BOO69_01720"/>
<dbReference type="InterPro" id="IPR001647">
    <property type="entry name" value="HTH_TetR"/>
</dbReference>
<evidence type="ECO:0000256" key="1">
    <source>
        <dbReference type="ARBA" id="ARBA00023125"/>
    </source>
</evidence>
<evidence type="ECO:0000313" key="3">
    <source>
        <dbReference type="EMBL" id="APE42275.1"/>
    </source>
</evidence>
<keyword evidence="4" id="KW-1185">Reference proteome</keyword>
<evidence type="ECO:0000313" key="4">
    <source>
        <dbReference type="Proteomes" id="UP000181897"/>
    </source>
</evidence>
<name>A0A1J0WD98_9RHOB</name>
<sequence length="175" mass="19077">MSTTRLNSDSWIAAGFDALRQAGPQALAAEPLARRLGTTKGSFYWHFKDVPAYHAELLARWQHDALRRLDALTGQDGAADRRLRDFGRGMLADPTEPSLRLWAQSLPEVGRALARVDDARLSYLETLLRQLGLGNPDFARALLAALVGLPQVAAPDADSAADAYEILVDTVLALE</sequence>
<evidence type="ECO:0000259" key="2">
    <source>
        <dbReference type="Pfam" id="PF00440"/>
    </source>
</evidence>
<organism evidence="3 4">
    <name type="scientific">Sulfitobacter alexandrii</name>
    <dbReference type="NCBI Taxonomy" id="1917485"/>
    <lineage>
        <taxon>Bacteria</taxon>
        <taxon>Pseudomonadati</taxon>
        <taxon>Pseudomonadota</taxon>
        <taxon>Alphaproteobacteria</taxon>
        <taxon>Rhodobacterales</taxon>
        <taxon>Roseobacteraceae</taxon>
        <taxon>Sulfitobacter</taxon>
    </lineage>
</organism>
<keyword evidence="1" id="KW-0238">DNA-binding</keyword>
<dbReference type="Proteomes" id="UP000181897">
    <property type="component" value="Chromosome"/>
</dbReference>
<protein>
    <recommendedName>
        <fullName evidence="2">HTH tetR-type domain-containing protein</fullName>
    </recommendedName>
</protein>
<dbReference type="RefSeq" id="WP_071969748.1">
    <property type="nucleotide sequence ID" value="NZ_CP018076.1"/>
</dbReference>
<dbReference type="AlphaFoldDB" id="A0A1J0WD98"/>
<dbReference type="GO" id="GO:0003677">
    <property type="term" value="F:DNA binding"/>
    <property type="evidence" value="ECO:0007669"/>
    <property type="project" value="UniProtKB-KW"/>
</dbReference>
<dbReference type="OrthoDB" id="3218408at2"/>
<dbReference type="STRING" id="1917485.BOO69_01720"/>
<accession>A0A1J0WD98</accession>
<reference evidence="3 4" key="1">
    <citation type="submission" date="2016-11" db="EMBL/GenBank/DDBJ databases">
        <title>Complete genome sequence of Sulfitobacter sp. AM1-D1, a toxic bacteria associated with marine dinoflagellate Alexandrium minutum in East China Sea.</title>
        <authorList>
            <person name="Yang Q."/>
            <person name="Zhang X."/>
            <person name="Tian X."/>
        </authorList>
    </citation>
    <scope>NUCLEOTIDE SEQUENCE [LARGE SCALE GENOMIC DNA]</scope>
    <source>
        <strain evidence="3 4">AM1-D1</strain>
    </source>
</reference>
<gene>
    <name evidence="3" type="ORF">BOO69_01720</name>
</gene>
<dbReference type="Gene3D" id="1.10.357.10">
    <property type="entry name" value="Tetracycline Repressor, domain 2"/>
    <property type="match status" value="1"/>
</dbReference>
<dbReference type="EMBL" id="CP018076">
    <property type="protein sequence ID" value="APE42275.1"/>
    <property type="molecule type" value="Genomic_DNA"/>
</dbReference>
<dbReference type="InterPro" id="IPR009057">
    <property type="entry name" value="Homeodomain-like_sf"/>
</dbReference>
<feature type="domain" description="HTH tetR-type" evidence="2">
    <location>
        <begin position="12"/>
        <end position="48"/>
    </location>
</feature>
<proteinExistence type="predicted"/>